<dbReference type="PANTHER" id="PTHR30204:SF90">
    <property type="entry name" value="HTH-TYPE TRANSCRIPTIONAL ACTIVATOR MTA"/>
    <property type="match status" value="1"/>
</dbReference>
<organism evidence="3 4">
    <name type="scientific">Clostridium colicanis DSM 13634</name>
    <dbReference type="NCBI Taxonomy" id="1121305"/>
    <lineage>
        <taxon>Bacteria</taxon>
        <taxon>Bacillati</taxon>
        <taxon>Bacillota</taxon>
        <taxon>Clostridia</taxon>
        <taxon>Eubacteriales</taxon>
        <taxon>Clostridiaceae</taxon>
        <taxon>Clostridium</taxon>
    </lineage>
</organism>
<name>A0A151AQV2_9CLOT</name>
<evidence type="ECO:0000259" key="2">
    <source>
        <dbReference type="PROSITE" id="PS50937"/>
    </source>
</evidence>
<evidence type="ECO:0000313" key="4">
    <source>
        <dbReference type="Proteomes" id="UP000075374"/>
    </source>
</evidence>
<dbReference type="Pfam" id="PF13411">
    <property type="entry name" value="MerR_1"/>
    <property type="match status" value="1"/>
</dbReference>
<dbReference type="PANTHER" id="PTHR30204">
    <property type="entry name" value="REDOX-CYCLING DRUG-SENSING TRANSCRIPTIONAL ACTIVATOR SOXR"/>
    <property type="match status" value="1"/>
</dbReference>
<reference evidence="3 4" key="1">
    <citation type="submission" date="2016-02" db="EMBL/GenBank/DDBJ databases">
        <title>Genome sequence of Clostridium colicanis DSM 13634.</title>
        <authorList>
            <person name="Poehlein A."/>
            <person name="Daniel R."/>
        </authorList>
    </citation>
    <scope>NUCLEOTIDE SEQUENCE [LARGE SCALE GENOMIC DNA]</scope>
    <source>
        <strain evidence="3 4">DSM 13634</strain>
    </source>
</reference>
<evidence type="ECO:0000256" key="1">
    <source>
        <dbReference type="ARBA" id="ARBA00023125"/>
    </source>
</evidence>
<proteinExistence type="predicted"/>
<gene>
    <name evidence="3" type="primary">mta_1</name>
    <name evidence="3" type="ORF">CLCOL_06620</name>
</gene>
<keyword evidence="4" id="KW-1185">Reference proteome</keyword>
<dbReference type="PROSITE" id="PS50937">
    <property type="entry name" value="HTH_MERR_2"/>
    <property type="match status" value="1"/>
</dbReference>
<dbReference type="Proteomes" id="UP000075374">
    <property type="component" value="Unassembled WGS sequence"/>
</dbReference>
<dbReference type="CDD" id="cd01106">
    <property type="entry name" value="HTH_TipAL-Mta"/>
    <property type="match status" value="1"/>
</dbReference>
<dbReference type="InterPro" id="IPR000551">
    <property type="entry name" value="MerR-type_HTH_dom"/>
</dbReference>
<dbReference type="InterPro" id="IPR009061">
    <property type="entry name" value="DNA-bd_dom_put_sf"/>
</dbReference>
<dbReference type="InterPro" id="IPR047057">
    <property type="entry name" value="MerR_fam"/>
</dbReference>
<protein>
    <submittedName>
        <fullName evidence="3">HTH-type transcriptional activator mta</fullName>
    </submittedName>
</protein>
<dbReference type="AlphaFoldDB" id="A0A151AQV2"/>
<evidence type="ECO:0000313" key="3">
    <source>
        <dbReference type="EMBL" id="KYH30024.1"/>
    </source>
</evidence>
<dbReference type="EMBL" id="LTBB01000002">
    <property type="protein sequence ID" value="KYH30024.1"/>
    <property type="molecule type" value="Genomic_DNA"/>
</dbReference>
<dbReference type="GO" id="GO:0003700">
    <property type="term" value="F:DNA-binding transcription factor activity"/>
    <property type="evidence" value="ECO:0007669"/>
    <property type="project" value="InterPro"/>
</dbReference>
<dbReference type="Pfam" id="PF07739">
    <property type="entry name" value="TipAS"/>
    <property type="match status" value="2"/>
</dbReference>
<dbReference type="Gene3D" id="1.10.1660.10">
    <property type="match status" value="1"/>
</dbReference>
<feature type="domain" description="HTH merR-type" evidence="2">
    <location>
        <begin position="8"/>
        <end position="77"/>
    </location>
</feature>
<keyword evidence="1" id="KW-0238">DNA-binding</keyword>
<sequence length="394" mass="46042">MKVEGEFMRTVKQVSDLTGVSVRMLHYYDQIGLLKPSAITKAGYRLYDDEALVILQQILFFKELDIPLKEIKEIMINPNFDKMQALENQKKLLIIKRDRLNGLIELINKTLKGENNVSFKEFDMTEFFNILEKYKKENADKIIKIYGSIDKYNEYIEKMKAREANIAKMAIKEYGSIRKYTEIVKANLNNDIVITRSEQIDQFKRDCLNDNHPKLRNLYKKLTADLNKDPYSKEVQKIAGEITNIAKKDYEVFKNNMGDDYWYFMVKTYLLFPAWIQEVDKKYGSGASKFIGKALKIYLGDYEPKLETLHKKLTDDLSKDPLSEEIQEIVSEIVDETQKQNEALKIEVGENFWSYQAEQYLSEPILIKVIDNKYGDGSSKFIGEAIKFYAENNK</sequence>
<dbReference type="STRING" id="1121305.CLCOL_06620"/>
<dbReference type="SMART" id="SM00422">
    <property type="entry name" value="HTH_MERR"/>
    <property type="match status" value="1"/>
</dbReference>
<dbReference type="SUPFAM" id="SSF46955">
    <property type="entry name" value="Putative DNA-binding domain"/>
    <property type="match status" value="1"/>
</dbReference>
<dbReference type="GO" id="GO:0003677">
    <property type="term" value="F:DNA binding"/>
    <property type="evidence" value="ECO:0007669"/>
    <property type="project" value="UniProtKB-KW"/>
</dbReference>
<dbReference type="InterPro" id="IPR012925">
    <property type="entry name" value="TipAS_dom"/>
</dbReference>
<accession>A0A151AQV2</accession>
<dbReference type="PATRIC" id="fig|1121305.3.peg.669"/>
<comment type="caution">
    <text evidence="3">The sequence shown here is derived from an EMBL/GenBank/DDBJ whole genome shotgun (WGS) entry which is preliminary data.</text>
</comment>